<protein>
    <recommendedName>
        <fullName evidence="1">Tubulin-folding cofactor D ARM repeats domain-containing protein</fullName>
    </recommendedName>
</protein>
<name>A0A8C4X1X7_EPTBU</name>
<dbReference type="Pfam" id="PF25767">
    <property type="entry name" value="ARM_TBCD_2nd"/>
    <property type="match status" value="1"/>
</dbReference>
<dbReference type="GO" id="GO:0070830">
    <property type="term" value="P:bicellular tight junction assembly"/>
    <property type="evidence" value="ECO:0007669"/>
    <property type="project" value="TreeGrafter"/>
</dbReference>
<dbReference type="Ensembl" id="ENSEBUT00000028001.1">
    <property type="protein sequence ID" value="ENSEBUP00000027425.1"/>
    <property type="gene ID" value="ENSEBUG00000016808.1"/>
</dbReference>
<dbReference type="InterPro" id="IPR033162">
    <property type="entry name" value="TBCD"/>
</dbReference>
<dbReference type="InterPro" id="IPR011989">
    <property type="entry name" value="ARM-like"/>
</dbReference>
<dbReference type="Pfam" id="PF23579">
    <property type="entry name" value="ARM_TBCD"/>
    <property type="match status" value="1"/>
</dbReference>
<dbReference type="OMA" id="HYALELE"/>
<proteinExistence type="predicted"/>
<dbReference type="PANTHER" id="PTHR12658">
    <property type="entry name" value="BETA-TUBULIN COFACTOR D"/>
    <property type="match status" value="1"/>
</dbReference>
<reference evidence="2" key="1">
    <citation type="submission" date="2025-08" db="UniProtKB">
        <authorList>
            <consortium name="Ensembl"/>
        </authorList>
    </citation>
    <scope>IDENTIFICATION</scope>
</reference>
<dbReference type="GO" id="GO:0005096">
    <property type="term" value="F:GTPase activator activity"/>
    <property type="evidence" value="ECO:0007669"/>
    <property type="project" value="InterPro"/>
</dbReference>
<evidence type="ECO:0000313" key="2">
    <source>
        <dbReference type="Ensembl" id="ENSEBUP00000027425.1"/>
    </source>
</evidence>
<dbReference type="AlphaFoldDB" id="A0A8C4X1X7"/>
<dbReference type="Gene3D" id="1.25.10.10">
    <property type="entry name" value="Leucine-rich Repeat Variant"/>
    <property type="match status" value="1"/>
</dbReference>
<dbReference type="PANTHER" id="PTHR12658:SF0">
    <property type="entry name" value="TUBULIN-SPECIFIC CHAPERONE D"/>
    <property type="match status" value="1"/>
</dbReference>
<evidence type="ECO:0000259" key="1">
    <source>
        <dbReference type="Pfam" id="PF25767"/>
    </source>
</evidence>
<dbReference type="GO" id="GO:0000226">
    <property type="term" value="P:microtubule cytoskeleton organization"/>
    <property type="evidence" value="ECO:0007669"/>
    <property type="project" value="TreeGrafter"/>
</dbReference>
<dbReference type="Proteomes" id="UP000694388">
    <property type="component" value="Unplaced"/>
</dbReference>
<dbReference type="GO" id="GO:0007023">
    <property type="term" value="P:post-chaperonin tubulin folding pathway"/>
    <property type="evidence" value="ECO:0007669"/>
    <property type="project" value="InterPro"/>
</dbReference>
<reference evidence="2" key="2">
    <citation type="submission" date="2025-09" db="UniProtKB">
        <authorList>
            <consortium name="Ensembl"/>
        </authorList>
    </citation>
    <scope>IDENTIFICATION</scope>
</reference>
<dbReference type="InterPro" id="IPR058033">
    <property type="entry name" value="ARM_TBCD_2nd"/>
</dbReference>
<dbReference type="SUPFAM" id="SSF48371">
    <property type="entry name" value="ARM repeat"/>
    <property type="match status" value="2"/>
</dbReference>
<dbReference type="InterPro" id="IPR016024">
    <property type="entry name" value="ARM-type_fold"/>
</dbReference>
<dbReference type="GO" id="GO:0048487">
    <property type="term" value="F:beta-tubulin binding"/>
    <property type="evidence" value="ECO:0007669"/>
    <property type="project" value="InterPro"/>
</dbReference>
<evidence type="ECO:0000313" key="3">
    <source>
        <dbReference type="Proteomes" id="UP000694388"/>
    </source>
</evidence>
<dbReference type="GO" id="GO:0034333">
    <property type="term" value="P:adherens junction assembly"/>
    <property type="evidence" value="ECO:0007669"/>
    <property type="project" value="TreeGrafter"/>
</dbReference>
<organism evidence="2 3">
    <name type="scientific">Eptatretus burgeri</name>
    <name type="common">Inshore hagfish</name>
    <dbReference type="NCBI Taxonomy" id="7764"/>
    <lineage>
        <taxon>Eukaryota</taxon>
        <taxon>Metazoa</taxon>
        <taxon>Chordata</taxon>
        <taxon>Craniata</taxon>
        <taxon>Vertebrata</taxon>
        <taxon>Cyclostomata</taxon>
        <taxon>Myxini</taxon>
        <taxon>Myxiniformes</taxon>
        <taxon>Myxinidae</taxon>
        <taxon>Eptatretinae</taxon>
        <taxon>Eptatretus</taxon>
    </lineage>
</organism>
<dbReference type="GO" id="GO:0007021">
    <property type="term" value="P:tubulin complex assembly"/>
    <property type="evidence" value="ECO:0007669"/>
    <property type="project" value="InterPro"/>
</dbReference>
<dbReference type="GeneTree" id="ENSGT00390000017103"/>
<sequence>MEDMALEMDQADGDGEPDRITWGNVLYSFVESEEAKALIASLPDLGNAGLAWERPLERFTVIMSNYQDQPHLLDPHLDSLLELLLPFVRDGDKEPRLCNLACRFLHIISKVRGPKAFVRRFPHEVGDVVPVLELLEQQNPADLESWQVHYILLLWLCMLVLVPFDLARFDAARPGPETPDGAHPTLMDRILNVAKLYVLQLDVSSYAASILISRFVTRPDVQKLRSPQFLDWIIEQLHHEMPSNSEFTIKHQFHAKNLLYTLALIFKHGKREDVLPYASTVLHRLKDLHFEASLNIALRKTHSKLFQWLGLSFLKPHLAPWRYQRGSRCLLDNLRSTSKELVVGATYPEPQEEDYEEVPEDVEEVIERLLLGLKDKDTDVRWSAAKGIGRVTGRLPKQLADEVVESVLEYFSAGESSTTWHGVLIAFAEFARRGLLLPSRLPDVVPHLCKALLYEEQFRMSRVSNQVRDATCYVCWAFARAYDPKDLQPFVNEIARGLVIAALFDRQLNCRRAASAAFQENVGRQGTFPHGIDLVTSLDYFAAATITNNYLNISVYVAGFPEYTFPIIDHLVEKKMIHLDSAICRLASKALHNLTPKAPTYMADVSKFVHQVGRSLSL</sequence>
<keyword evidence="3" id="KW-1185">Reference proteome</keyword>
<dbReference type="GO" id="GO:0016328">
    <property type="term" value="C:lateral plasma membrane"/>
    <property type="evidence" value="ECO:0007669"/>
    <property type="project" value="TreeGrafter"/>
</dbReference>
<accession>A0A8C4X1X7</accession>
<feature type="domain" description="Tubulin-folding cofactor D ARM repeats" evidence="1">
    <location>
        <begin position="298"/>
        <end position="532"/>
    </location>
</feature>